<evidence type="ECO:0000313" key="5">
    <source>
        <dbReference type="Proteomes" id="UP000646484"/>
    </source>
</evidence>
<evidence type="ECO:0000313" key="4">
    <source>
        <dbReference type="EMBL" id="MBC5621935.1"/>
    </source>
</evidence>
<reference evidence="4 5" key="1">
    <citation type="submission" date="2020-08" db="EMBL/GenBank/DDBJ databases">
        <title>Genome public.</title>
        <authorList>
            <person name="Liu C."/>
            <person name="Sun Q."/>
        </authorList>
    </citation>
    <scope>NUCLEOTIDE SEQUENCE [LARGE SCALE GENOMIC DNA]</scope>
    <source>
        <strain evidence="4 5">NSJ-56</strain>
    </source>
</reference>
<dbReference type="InterPro" id="IPR029044">
    <property type="entry name" value="Nucleotide-diphossugar_trans"/>
</dbReference>
<name>A0ABR7D1W4_9BACT</name>
<keyword evidence="1" id="KW-0328">Glycosyltransferase</keyword>
<dbReference type="PANTHER" id="PTHR22916">
    <property type="entry name" value="GLYCOSYLTRANSFERASE"/>
    <property type="match status" value="1"/>
</dbReference>
<evidence type="ECO:0000259" key="3">
    <source>
        <dbReference type="Pfam" id="PF00535"/>
    </source>
</evidence>
<keyword evidence="2" id="KW-0808">Transferase</keyword>
<evidence type="ECO:0000256" key="2">
    <source>
        <dbReference type="ARBA" id="ARBA00022679"/>
    </source>
</evidence>
<dbReference type="RefSeq" id="WP_186976351.1">
    <property type="nucleotide sequence ID" value="NZ_JACOOH010000005.1"/>
</dbReference>
<organism evidence="4 5">
    <name type="scientific">Butyricimonas hominis</name>
    <dbReference type="NCBI Taxonomy" id="2763032"/>
    <lineage>
        <taxon>Bacteria</taxon>
        <taxon>Pseudomonadati</taxon>
        <taxon>Bacteroidota</taxon>
        <taxon>Bacteroidia</taxon>
        <taxon>Bacteroidales</taxon>
        <taxon>Odoribacteraceae</taxon>
        <taxon>Butyricimonas</taxon>
    </lineage>
</organism>
<dbReference type="Pfam" id="PF00535">
    <property type="entry name" value="Glycos_transf_2"/>
    <property type="match status" value="1"/>
</dbReference>
<feature type="domain" description="Glycosyltransferase 2-like" evidence="3">
    <location>
        <begin position="7"/>
        <end position="150"/>
    </location>
</feature>
<dbReference type="SUPFAM" id="SSF53448">
    <property type="entry name" value="Nucleotide-diphospho-sugar transferases"/>
    <property type="match status" value="1"/>
</dbReference>
<dbReference type="EMBL" id="JACOOH010000005">
    <property type="protein sequence ID" value="MBC5621935.1"/>
    <property type="molecule type" value="Genomic_DNA"/>
</dbReference>
<keyword evidence="5" id="KW-1185">Reference proteome</keyword>
<dbReference type="Gene3D" id="3.90.550.10">
    <property type="entry name" value="Spore Coat Polysaccharide Biosynthesis Protein SpsA, Chain A"/>
    <property type="match status" value="1"/>
</dbReference>
<dbReference type="CDD" id="cd00761">
    <property type="entry name" value="Glyco_tranf_GTA_type"/>
    <property type="match status" value="1"/>
</dbReference>
<evidence type="ECO:0000256" key="1">
    <source>
        <dbReference type="ARBA" id="ARBA00022676"/>
    </source>
</evidence>
<dbReference type="Proteomes" id="UP000646484">
    <property type="component" value="Unassembled WGS sequence"/>
</dbReference>
<protein>
    <submittedName>
        <fullName evidence="4">Glycosyltransferase</fullName>
    </submittedName>
</protein>
<comment type="caution">
    <text evidence="4">The sequence shown here is derived from an EMBL/GenBank/DDBJ whole genome shotgun (WGS) entry which is preliminary data.</text>
</comment>
<proteinExistence type="predicted"/>
<dbReference type="InterPro" id="IPR001173">
    <property type="entry name" value="Glyco_trans_2-like"/>
</dbReference>
<dbReference type="PANTHER" id="PTHR22916:SF51">
    <property type="entry name" value="GLYCOSYLTRANSFERASE EPSH-RELATED"/>
    <property type="match status" value="1"/>
</dbReference>
<sequence>MNHPKVSVIIPVYNTEKYVKESVESIMQQTLQDIEIIVINDGSTDNSLSIINLLAEQDRRITVYNQSNQGLSIARNTGLKKVKGEFIYFMDSDDLLTNNALKTCYQECITEQLDFVFFDAESFYDDDKLSRTYHYQRNLDIENKVWNGAELLKKQYDTWNYRSSACLSLVSSDFIRQNQIQFYPHILHEDELYTALLYLKASRVKYIKQTFFKRRIRNNSIVTSKFTMKNIQGYFVVTDELERYSDQHPEHHSLIHSHLTRMLEAAVKNCSLIPFKERLTITKICRKKYKRYVTNKTICILLFKSFLSFHKLG</sequence>
<gene>
    <name evidence="4" type="ORF">H8S64_12580</name>
</gene>
<accession>A0ABR7D1W4</accession>